<gene>
    <name evidence="1" type="ORF">MGWOODY_Tha548</name>
</gene>
<organism evidence="1">
    <name type="scientific">hydrothermal vent metagenome</name>
    <dbReference type="NCBI Taxonomy" id="652676"/>
    <lineage>
        <taxon>unclassified sequences</taxon>
        <taxon>metagenomes</taxon>
        <taxon>ecological metagenomes</taxon>
    </lineage>
</organism>
<proteinExistence type="predicted"/>
<accession>A0A160TBU8</accession>
<protein>
    <recommendedName>
        <fullName evidence="2">DUF2835 domain-containing protein</fullName>
    </recommendedName>
</protein>
<dbReference type="AlphaFoldDB" id="A0A160TBU8"/>
<dbReference type="EMBL" id="CZQC01000014">
    <property type="protein sequence ID" value="CUS40414.1"/>
    <property type="molecule type" value="Genomic_DNA"/>
</dbReference>
<dbReference type="Pfam" id="PF11197">
    <property type="entry name" value="DUF2835"/>
    <property type="match status" value="1"/>
</dbReference>
<reference evidence="1" key="1">
    <citation type="submission" date="2015-10" db="EMBL/GenBank/DDBJ databases">
        <authorList>
            <person name="Gilbert D.G."/>
        </authorList>
    </citation>
    <scope>NUCLEOTIDE SEQUENCE</scope>
</reference>
<sequence length="74" mass="8625">MSQRIVVDIHLSAEEYLRYYRGQIKLVQAISVDGRRVRFPANVLQHVIGHDGIHGRYAIEFDDDGRFQSIKRVD</sequence>
<evidence type="ECO:0008006" key="2">
    <source>
        <dbReference type="Google" id="ProtNLM"/>
    </source>
</evidence>
<name>A0A160TBU8_9ZZZZ</name>
<dbReference type="InterPro" id="IPR021363">
    <property type="entry name" value="DUF2835"/>
</dbReference>
<evidence type="ECO:0000313" key="1">
    <source>
        <dbReference type="EMBL" id="CUS40414.1"/>
    </source>
</evidence>